<evidence type="ECO:0000256" key="6">
    <source>
        <dbReference type="RuleBase" id="RU362030"/>
    </source>
</evidence>
<evidence type="ECO:0000256" key="2">
    <source>
        <dbReference type="ARBA" id="ARBA00008138"/>
    </source>
</evidence>
<dbReference type="PANTHER" id="PTHR43619">
    <property type="entry name" value="S-ADENOSYL-L-METHIONINE-DEPENDENT METHYLTRANSFERASE YKTD-RELATED"/>
    <property type="match status" value="1"/>
</dbReference>
<dbReference type="EC" id="2.1.1.-" evidence="6"/>
<dbReference type="OrthoDB" id="9806164at2"/>
<dbReference type="Proteomes" id="UP000287547">
    <property type="component" value="Unassembled WGS sequence"/>
</dbReference>
<evidence type="ECO:0000256" key="1">
    <source>
        <dbReference type="ARBA" id="ARBA00003907"/>
    </source>
</evidence>
<dbReference type="GO" id="GO:0032259">
    <property type="term" value="P:methylation"/>
    <property type="evidence" value="ECO:0007669"/>
    <property type="project" value="UniProtKB-KW"/>
</dbReference>
<comment type="function">
    <text evidence="1 6">Exhibits S-adenosyl-L-methionine-dependent methyltransferase activity.</text>
</comment>
<evidence type="ECO:0000313" key="7">
    <source>
        <dbReference type="EMBL" id="RSM85256.1"/>
    </source>
</evidence>
<accession>A0A428ZB33</accession>
<dbReference type="AlphaFoldDB" id="A0A428ZB33"/>
<proteinExistence type="inferred from homology"/>
<dbReference type="InterPro" id="IPR011610">
    <property type="entry name" value="SAM_mthyl_Trfase_ML2640-like"/>
</dbReference>
<evidence type="ECO:0000313" key="8">
    <source>
        <dbReference type="Proteomes" id="UP000287547"/>
    </source>
</evidence>
<reference evidence="7 8" key="1">
    <citation type="submission" date="2018-05" db="EMBL/GenBank/DDBJ databases">
        <title>Evolution of GPA BGCs.</title>
        <authorList>
            <person name="Waglechner N."/>
            <person name="Wright G.D."/>
        </authorList>
    </citation>
    <scope>NUCLEOTIDE SEQUENCE [LARGE SCALE GENOMIC DNA]</scope>
    <source>
        <strain evidence="7 8">A82846</strain>
    </source>
</reference>
<dbReference type="EMBL" id="QHKI01000013">
    <property type="protein sequence ID" value="RSM85256.1"/>
    <property type="molecule type" value="Genomic_DNA"/>
</dbReference>
<sequence length="279" mass="31065">MVVVAVDQHETPPLIVDGLAHKMVPGVGRAATALAKWGPIRRSIIAATEKKIPGLWASMLCRKRYIDDNLLKACHDRIDAVVILGAGFDTRAYRLPLPAEVPVYEVDLPANVRAKQNRLTKIYGSAPQAVTLVGIDFETQNLADVLAQHGYRGGRTFFVWEAVTQYLTEVAVRETFEFLANAQPGSRLVFTYIRKDFLDGTNTYGGDAAYQEFVVRRQLWHFGLMPEDVTGFLATYGWLEAEQVGADELTSRYVTPSARQLRVSDIERSVLAVKPDSRP</sequence>
<evidence type="ECO:0000256" key="5">
    <source>
        <dbReference type="ARBA" id="ARBA00022691"/>
    </source>
</evidence>
<organism evidence="7 8">
    <name type="scientific">Kibdelosporangium aridum</name>
    <dbReference type="NCBI Taxonomy" id="2030"/>
    <lineage>
        <taxon>Bacteria</taxon>
        <taxon>Bacillati</taxon>
        <taxon>Actinomycetota</taxon>
        <taxon>Actinomycetes</taxon>
        <taxon>Pseudonocardiales</taxon>
        <taxon>Pseudonocardiaceae</taxon>
        <taxon>Kibdelosporangium</taxon>
    </lineage>
</organism>
<name>A0A428ZB33_KIBAR</name>
<comment type="similarity">
    <text evidence="2 6">Belongs to the UPF0677 family.</text>
</comment>
<dbReference type="Gene3D" id="3.40.50.150">
    <property type="entry name" value="Vaccinia Virus protein VP39"/>
    <property type="match status" value="1"/>
</dbReference>
<gene>
    <name evidence="7" type="ORF">DMH04_18375</name>
</gene>
<dbReference type="PANTHER" id="PTHR43619:SF2">
    <property type="entry name" value="S-ADENOSYL-L-METHIONINE-DEPENDENT METHYLTRANSFERASES SUPERFAMILY PROTEIN"/>
    <property type="match status" value="1"/>
</dbReference>
<dbReference type="InterPro" id="IPR007213">
    <property type="entry name" value="Ppm1/Ppm2/Tcmp"/>
</dbReference>
<keyword evidence="3 6" id="KW-0489">Methyltransferase</keyword>
<dbReference type="SUPFAM" id="SSF53335">
    <property type="entry name" value="S-adenosyl-L-methionine-dependent methyltransferases"/>
    <property type="match status" value="1"/>
</dbReference>
<protein>
    <recommendedName>
        <fullName evidence="6">S-adenosyl-L-methionine-dependent methyltransferase</fullName>
        <ecNumber evidence="6">2.1.1.-</ecNumber>
    </recommendedName>
</protein>
<dbReference type="GO" id="GO:0008168">
    <property type="term" value="F:methyltransferase activity"/>
    <property type="evidence" value="ECO:0007669"/>
    <property type="project" value="UniProtKB-UniRule"/>
</dbReference>
<dbReference type="Pfam" id="PF04072">
    <property type="entry name" value="LCM"/>
    <property type="match status" value="1"/>
</dbReference>
<keyword evidence="5 6" id="KW-0949">S-adenosyl-L-methionine</keyword>
<dbReference type="InterPro" id="IPR029063">
    <property type="entry name" value="SAM-dependent_MTases_sf"/>
</dbReference>
<keyword evidence="4 7" id="KW-0808">Transferase</keyword>
<dbReference type="NCBIfam" id="TIGR00027">
    <property type="entry name" value="mthyl_TIGR00027"/>
    <property type="match status" value="1"/>
</dbReference>
<evidence type="ECO:0000256" key="4">
    <source>
        <dbReference type="ARBA" id="ARBA00022679"/>
    </source>
</evidence>
<evidence type="ECO:0000256" key="3">
    <source>
        <dbReference type="ARBA" id="ARBA00022603"/>
    </source>
</evidence>
<comment type="caution">
    <text evidence="7">The sequence shown here is derived from an EMBL/GenBank/DDBJ whole genome shotgun (WGS) entry which is preliminary data.</text>
</comment>